<dbReference type="PROSITE" id="PS51192">
    <property type="entry name" value="HELICASE_ATP_BIND_1"/>
    <property type="match status" value="1"/>
</dbReference>
<dbReference type="GO" id="GO:0003724">
    <property type="term" value="F:RNA helicase activity"/>
    <property type="evidence" value="ECO:0007669"/>
    <property type="project" value="UniProtKB-EC"/>
</dbReference>
<dbReference type="OrthoDB" id="10259640at2759"/>
<dbReference type="SMART" id="SM00490">
    <property type="entry name" value="HELICc"/>
    <property type="match status" value="1"/>
</dbReference>
<evidence type="ECO:0000259" key="15">
    <source>
        <dbReference type="PROSITE" id="PS51195"/>
    </source>
</evidence>
<dbReference type="SMART" id="SM00487">
    <property type="entry name" value="DEXDc"/>
    <property type="match status" value="1"/>
</dbReference>
<comment type="caution">
    <text evidence="16">The sequence shown here is derived from an EMBL/GenBank/DDBJ whole genome shotgun (WGS) entry which is preliminary data.</text>
</comment>
<comment type="subcellular location">
    <subcellularLocation>
        <location evidence="1">Nucleus</location>
        <location evidence="1">Nucleolus</location>
    </subcellularLocation>
</comment>
<dbReference type="GO" id="GO:0005524">
    <property type="term" value="F:ATP binding"/>
    <property type="evidence" value="ECO:0007669"/>
    <property type="project" value="UniProtKB-UniRule"/>
</dbReference>
<dbReference type="Gene3D" id="3.40.50.300">
    <property type="entry name" value="P-loop containing nucleotide triphosphate hydrolases"/>
    <property type="match status" value="2"/>
</dbReference>
<feature type="domain" description="Helicase ATP-binding" evidence="13">
    <location>
        <begin position="127"/>
        <end position="303"/>
    </location>
</feature>
<dbReference type="GO" id="GO:0016787">
    <property type="term" value="F:hydrolase activity"/>
    <property type="evidence" value="ECO:0007669"/>
    <property type="project" value="UniProtKB-KW"/>
</dbReference>
<keyword evidence="17" id="KW-1185">Reference proteome</keyword>
<dbReference type="Pfam" id="PF00270">
    <property type="entry name" value="DEAD"/>
    <property type="match status" value="1"/>
</dbReference>
<feature type="domain" description="Helicase C-terminal" evidence="14">
    <location>
        <begin position="333"/>
        <end position="482"/>
    </location>
</feature>
<feature type="short sequence motif" description="Q motif" evidence="10">
    <location>
        <begin position="96"/>
        <end position="124"/>
    </location>
</feature>
<reference evidence="16 17" key="1">
    <citation type="submission" date="2018-03" db="EMBL/GenBank/DDBJ databases">
        <title>Genomes of Pezizomycetes fungi and the evolution of truffles.</title>
        <authorList>
            <person name="Murat C."/>
            <person name="Payen T."/>
            <person name="Noel B."/>
            <person name="Kuo A."/>
            <person name="Martin F.M."/>
        </authorList>
    </citation>
    <scope>NUCLEOTIDE SEQUENCE [LARGE SCALE GENOMIC DNA]</scope>
    <source>
        <strain evidence="16">091103-1</strain>
    </source>
</reference>
<dbReference type="PANTHER" id="PTHR24031">
    <property type="entry name" value="RNA HELICASE"/>
    <property type="match status" value="1"/>
</dbReference>
<evidence type="ECO:0000313" key="16">
    <source>
        <dbReference type="EMBL" id="PWW76633.1"/>
    </source>
</evidence>
<proteinExistence type="inferred from homology"/>
<name>A0A317SQF7_9PEZI</name>
<dbReference type="EC" id="3.6.4.13" evidence="11"/>
<feature type="domain" description="DEAD-box RNA helicase Q" evidence="15">
    <location>
        <begin position="96"/>
        <end position="124"/>
    </location>
</feature>
<dbReference type="GO" id="GO:0005730">
    <property type="term" value="C:nucleolus"/>
    <property type="evidence" value="ECO:0007669"/>
    <property type="project" value="UniProtKB-SubCell"/>
</dbReference>
<dbReference type="InterPro" id="IPR014001">
    <property type="entry name" value="Helicase_ATP-bd"/>
</dbReference>
<evidence type="ECO:0000256" key="4">
    <source>
        <dbReference type="ARBA" id="ARBA00022741"/>
    </source>
</evidence>
<dbReference type="InterPro" id="IPR027417">
    <property type="entry name" value="P-loop_NTPase"/>
</dbReference>
<dbReference type="Proteomes" id="UP000246991">
    <property type="component" value="Unassembled WGS sequence"/>
</dbReference>
<dbReference type="STRING" id="42249.A0A317SQF7"/>
<evidence type="ECO:0000256" key="11">
    <source>
        <dbReference type="RuleBase" id="RU365068"/>
    </source>
</evidence>
<dbReference type="GO" id="GO:0006364">
    <property type="term" value="P:rRNA processing"/>
    <property type="evidence" value="ECO:0007669"/>
    <property type="project" value="UniProtKB-KW"/>
</dbReference>
<comment type="catalytic activity">
    <reaction evidence="11">
        <text>ATP + H2O = ADP + phosphate + H(+)</text>
        <dbReference type="Rhea" id="RHEA:13065"/>
        <dbReference type="ChEBI" id="CHEBI:15377"/>
        <dbReference type="ChEBI" id="CHEBI:15378"/>
        <dbReference type="ChEBI" id="CHEBI:30616"/>
        <dbReference type="ChEBI" id="CHEBI:43474"/>
        <dbReference type="ChEBI" id="CHEBI:456216"/>
        <dbReference type="EC" id="3.6.4.13"/>
    </reaction>
</comment>
<keyword evidence="4 11" id="KW-0547">Nucleotide-binding</keyword>
<dbReference type="InterPro" id="IPR011545">
    <property type="entry name" value="DEAD/DEAH_box_helicase_dom"/>
</dbReference>
<evidence type="ECO:0000256" key="8">
    <source>
        <dbReference type="ARBA" id="ARBA00022884"/>
    </source>
</evidence>
<keyword evidence="5 11" id="KW-0378">Hydrolase</keyword>
<dbReference type="AlphaFoldDB" id="A0A317SQF7"/>
<dbReference type="InterPro" id="IPR014014">
    <property type="entry name" value="RNA_helicase_DEAD_Q_motif"/>
</dbReference>
<dbReference type="CDD" id="cd18787">
    <property type="entry name" value="SF2_C_DEAD"/>
    <property type="match status" value="1"/>
</dbReference>
<sequence>MGGPINSAKKRKRAEKDQSEKSSKMGPPIGTSDSSGVKKVKNSSRPRSKPPTRSPRSHPRPKQQTKGQGELGSDTDEDRNVQGSGGEDDTPTQDSKVFTDLKLSTEILNLISSMGFTELTSIQRKTMPLLLAGKDVIALSKPSSGKTLAVLASIISLVTSRNVKPRNGTVAIILTSTRESALRLLGVASELLSNASQTLGIVTDGSNIRPEVERLANGVNILIATPRRLLEHLNTTPAFVIRNLKNLVIDDAEHIADMAGVQDILANIDKVLPKKRNTALFSAETIDETVVETLHFRSPHRVQADDQAEQQPEPIEGRAQGYVLIEPEKRFLLLHSFLKKFSRKKIIVVFSSTSAARNYADLLSILELKVYQVHAKQTTQQRASNCSRFNAAQGGVLICTDAMFRGHDIPSVDWIIQYDPPEDPREYTSRLGRFFGGRSVIFLLPDERMFVGYLNEAKVETEEFEFSSKQLVNIQSQLEKLVSKDYQLHCLAKDAFRSYLKNYALHALPSIFDYSKLDVAKAAKSFGFDTPPRVDVHPDEAKDRSKGRMTYAPPKPGAFPGRVIRRRATAV</sequence>
<comment type="domain">
    <text evidence="11">The Q motif is unique to and characteristic of the DEAD box family of RNA helicases and controls ATP binding and hydrolysis.</text>
</comment>
<dbReference type="Pfam" id="PF00271">
    <property type="entry name" value="Helicase_C"/>
    <property type="match status" value="1"/>
</dbReference>
<dbReference type="EMBL" id="PYWC01000031">
    <property type="protein sequence ID" value="PWW76633.1"/>
    <property type="molecule type" value="Genomic_DNA"/>
</dbReference>
<evidence type="ECO:0000256" key="5">
    <source>
        <dbReference type="ARBA" id="ARBA00022801"/>
    </source>
</evidence>
<comment type="function">
    <text evidence="11">RNA helicase.</text>
</comment>
<feature type="region of interest" description="Disordered" evidence="12">
    <location>
        <begin position="1"/>
        <end position="96"/>
    </location>
</feature>
<evidence type="ECO:0000256" key="12">
    <source>
        <dbReference type="SAM" id="MobiDB-lite"/>
    </source>
</evidence>
<evidence type="ECO:0000256" key="9">
    <source>
        <dbReference type="ARBA" id="ARBA00023242"/>
    </source>
</evidence>
<dbReference type="SUPFAM" id="SSF52540">
    <property type="entry name" value="P-loop containing nucleoside triphosphate hydrolases"/>
    <property type="match status" value="2"/>
</dbReference>
<dbReference type="Pfam" id="PF13959">
    <property type="entry name" value="CTE_SPB4"/>
    <property type="match status" value="1"/>
</dbReference>
<organism evidence="16 17">
    <name type="scientific">Tuber magnatum</name>
    <name type="common">white Piedmont truffle</name>
    <dbReference type="NCBI Taxonomy" id="42249"/>
    <lineage>
        <taxon>Eukaryota</taxon>
        <taxon>Fungi</taxon>
        <taxon>Dikarya</taxon>
        <taxon>Ascomycota</taxon>
        <taxon>Pezizomycotina</taxon>
        <taxon>Pezizomycetes</taxon>
        <taxon>Pezizales</taxon>
        <taxon>Tuberaceae</taxon>
        <taxon>Tuber</taxon>
    </lineage>
</organism>
<feature type="compositionally biased region" description="Basic residues" evidence="12">
    <location>
        <begin position="38"/>
        <end position="63"/>
    </location>
</feature>
<keyword evidence="8 11" id="KW-0694">RNA-binding</keyword>
<evidence type="ECO:0000256" key="3">
    <source>
        <dbReference type="ARBA" id="ARBA00022552"/>
    </source>
</evidence>
<keyword evidence="7 11" id="KW-0067">ATP-binding</keyword>
<keyword evidence="6 11" id="KW-0347">Helicase</keyword>
<dbReference type="InterPro" id="IPR025313">
    <property type="entry name" value="SPB4-like_CTE"/>
</dbReference>
<keyword evidence="3" id="KW-0698">rRNA processing</keyword>
<dbReference type="PROSITE" id="PS51194">
    <property type="entry name" value="HELICASE_CTER"/>
    <property type="match status" value="1"/>
</dbReference>
<evidence type="ECO:0000256" key="7">
    <source>
        <dbReference type="ARBA" id="ARBA00022840"/>
    </source>
</evidence>
<keyword evidence="9" id="KW-0539">Nucleus</keyword>
<dbReference type="SMART" id="SM01178">
    <property type="entry name" value="DUF4217"/>
    <property type="match status" value="1"/>
</dbReference>
<evidence type="ECO:0000259" key="14">
    <source>
        <dbReference type="PROSITE" id="PS51194"/>
    </source>
</evidence>
<keyword evidence="2" id="KW-0690">Ribosome biogenesis</keyword>
<protein>
    <recommendedName>
        <fullName evidence="11">ATP-dependent RNA helicase</fullName>
        <ecNumber evidence="11">3.6.4.13</ecNumber>
    </recommendedName>
</protein>
<evidence type="ECO:0000256" key="6">
    <source>
        <dbReference type="ARBA" id="ARBA00022806"/>
    </source>
</evidence>
<gene>
    <name evidence="16" type="ORF">C7212DRAFT_294856</name>
</gene>
<evidence type="ECO:0000256" key="10">
    <source>
        <dbReference type="PROSITE-ProRule" id="PRU00552"/>
    </source>
</evidence>
<evidence type="ECO:0000256" key="2">
    <source>
        <dbReference type="ARBA" id="ARBA00022517"/>
    </source>
</evidence>
<dbReference type="GO" id="GO:0003723">
    <property type="term" value="F:RNA binding"/>
    <property type="evidence" value="ECO:0007669"/>
    <property type="project" value="UniProtKB-UniRule"/>
</dbReference>
<accession>A0A317SQF7</accession>
<dbReference type="PROSITE" id="PS51195">
    <property type="entry name" value="Q_MOTIF"/>
    <property type="match status" value="1"/>
</dbReference>
<evidence type="ECO:0000256" key="1">
    <source>
        <dbReference type="ARBA" id="ARBA00004604"/>
    </source>
</evidence>
<evidence type="ECO:0000259" key="13">
    <source>
        <dbReference type="PROSITE" id="PS51192"/>
    </source>
</evidence>
<evidence type="ECO:0000313" key="17">
    <source>
        <dbReference type="Proteomes" id="UP000246991"/>
    </source>
</evidence>
<comment type="similarity">
    <text evidence="11">Belongs to the DEAD box helicase family.</text>
</comment>
<feature type="compositionally biased region" description="Basic and acidic residues" evidence="12">
    <location>
        <begin position="14"/>
        <end position="23"/>
    </location>
</feature>
<dbReference type="InterPro" id="IPR001650">
    <property type="entry name" value="Helicase_C-like"/>
</dbReference>